<keyword evidence="8" id="KW-0732">Signal</keyword>
<dbReference type="EMBL" id="JANPWB010000005">
    <property type="protein sequence ID" value="KAJ1185876.1"/>
    <property type="molecule type" value="Genomic_DNA"/>
</dbReference>
<organism evidence="9 10">
    <name type="scientific">Pleurodeles waltl</name>
    <name type="common">Iberian ribbed newt</name>
    <dbReference type="NCBI Taxonomy" id="8319"/>
    <lineage>
        <taxon>Eukaryota</taxon>
        <taxon>Metazoa</taxon>
        <taxon>Chordata</taxon>
        <taxon>Craniata</taxon>
        <taxon>Vertebrata</taxon>
        <taxon>Euteleostomi</taxon>
        <taxon>Amphibia</taxon>
        <taxon>Batrachia</taxon>
        <taxon>Caudata</taxon>
        <taxon>Salamandroidea</taxon>
        <taxon>Salamandridae</taxon>
        <taxon>Pleurodelinae</taxon>
        <taxon>Pleurodeles</taxon>
    </lineage>
</organism>
<proteinExistence type="inferred from homology"/>
<comment type="subcellular location">
    <subcellularLocation>
        <location evidence="1">Membrane</location>
        <topology evidence="1">Multi-pass membrane protein</topology>
    </subcellularLocation>
</comment>
<keyword evidence="3 6" id="KW-0812">Transmembrane</keyword>
<dbReference type="Proteomes" id="UP001066276">
    <property type="component" value="Chromosome 3_1"/>
</dbReference>
<comment type="caution">
    <text evidence="9">The sequence shown here is derived from an EMBL/GenBank/DDBJ whole genome shotgun (WGS) entry which is preliminary data.</text>
</comment>
<evidence type="ECO:0000256" key="8">
    <source>
        <dbReference type="SAM" id="SignalP"/>
    </source>
</evidence>
<comment type="similarity">
    <text evidence="2 6">Belongs to the multi antimicrobial extrusion (MATE) (TC 2.A.66.1) family.</text>
</comment>
<evidence type="ECO:0000313" key="9">
    <source>
        <dbReference type="EMBL" id="KAJ1185876.1"/>
    </source>
</evidence>
<feature type="transmembrane region" description="Helical" evidence="6">
    <location>
        <begin position="67"/>
        <end position="89"/>
    </location>
</feature>
<dbReference type="PANTHER" id="PTHR11206">
    <property type="entry name" value="MULTIDRUG RESISTANCE PROTEIN"/>
    <property type="match status" value="1"/>
</dbReference>
<feature type="transmembrane region" description="Helical" evidence="6">
    <location>
        <begin position="38"/>
        <end position="55"/>
    </location>
</feature>
<evidence type="ECO:0000256" key="6">
    <source>
        <dbReference type="RuleBase" id="RU004914"/>
    </source>
</evidence>
<feature type="chain" id="PRO_5043989600" description="Multidrug and toxin extrusion protein" evidence="8">
    <location>
        <begin position="16"/>
        <end position="565"/>
    </location>
</feature>
<dbReference type="InterPro" id="IPR002528">
    <property type="entry name" value="MATE_fam"/>
</dbReference>
<dbReference type="AlphaFoldDB" id="A0AAV7UC65"/>
<dbReference type="CDD" id="cd13132">
    <property type="entry name" value="MATE_eukaryotic"/>
    <property type="match status" value="1"/>
</dbReference>
<protein>
    <recommendedName>
        <fullName evidence="6">Multidrug and toxin extrusion protein</fullName>
    </recommendedName>
</protein>
<reference evidence="9" key="1">
    <citation type="journal article" date="2022" name="bioRxiv">
        <title>Sequencing and chromosome-scale assembly of the giantPleurodeles waltlgenome.</title>
        <authorList>
            <person name="Brown T."/>
            <person name="Elewa A."/>
            <person name="Iarovenko S."/>
            <person name="Subramanian E."/>
            <person name="Araus A.J."/>
            <person name="Petzold A."/>
            <person name="Susuki M."/>
            <person name="Suzuki K.-i.T."/>
            <person name="Hayashi T."/>
            <person name="Toyoda A."/>
            <person name="Oliveira C."/>
            <person name="Osipova E."/>
            <person name="Leigh N.D."/>
            <person name="Simon A."/>
            <person name="Yun M.H."/>
        </authorList>
    </citation>
    <scope>NUCLEOTIDE SEQUENCE</scope>
    <source>
        <strain evidence="9">20211129_DDA</strain>
        <tissue evidence="9">Liver</tissue>
    </source>
</reference>
<dbReference type="Pfam" id="PF01554">
    <property type="entry name" value="MatE"/>
    <property type="match status" value="2"/>
</dbReference>
<dbReference type="GO" id="GO:1990961">
    <property type="term" value="P:xenobiotic detoxification by transmembrane export across the plasma membrane"/>
    <property type="evidence" value="ECO:0007669"/>
    <property type="project" value="InterPro"/>
</dbReference>
<evidence type="ECO:0000256" key="4">
    <source>
        <dbReference type="ARBA" id="ARBA00022989"/>
    </source>
</evidence>
<feature type="transmembrane region" description="Helical" evidence="6">
    <location>
        <begin position="170"/>
        <end position="192"/>
    </location>
</feature>
<gene>
    <name evidence="9" type="ORF">NDU88_002662</name>
</gene>
<keyword evidence="4 6" id="KW-1133">Transmembrane helix</keyword>
<evidence type="ECO:0000256" key="7">
    <source>
        <dbReference type="SAM" id="MobiDB-lite"/>
    </source>
</evidence>
<dbReference type="GO" id="GO:0016020">
    <property type="term" value="C:membrane"/>
    <property type="evidence" value="ECO:0007669"/>
    <property type="project" value="UniProtKB-SubCell"/>
</dbReference>
<evidence type="ECO:0000256" key="5">
    <source>
        <dbReference type="ARBA" id="ARBA00023136"/>
    </source>
</evidence>
<feature type="transmembrane region" description="Helical" evidence="6">
    <location>
        <begin position="213"/>
        <end position="232"/>
    </location>
</feature>
<keyword evidence="10" id="KW-1185">Reference proteome</keyword>
<evidence type="ECO:0000313" key="10">
    <source>
        <dbReference type="Proteomes" id="UP001066276"/>
    </source>
</evidence>
<feature type="region of interest" description="Disordered" evidence="7">
    <location>
        <begin position="542"/>
        <end position="565"/>
    </location>
</feature>
<feature type="transmembrane region" description="Helical" evidence="6">
    <location>
        <begin position="109"/>
        <end position="128"/>
    </location>
</feature>
<dbReference type="GO" id="GO:0042910">
    <property type="term" value="F:xenobiotic transmembrane transporter activity"/>
    <property type="evidence" value="ECO:0007669"/>
    <property type="project" value="InterPro"/>
</dbReference>
<feature type="transmembrane region" description="Helical" evidence="6">
    <location>
        <begin position="252"/>
        <end position="272"/>
    </location>
</feature>
<feature type="transmembrane region" description="Helical" evidence="6">
    <location>
        <begin position="392"/>
        <end position="413"/>
    </location>
</feature>
<sequence length="565" mass="61721">MISQMLIFLLSVVSSIFCGRLGKEELDAAGLANNVKAIMGFSFGIGFCSATDTLLSQTFGRKNMKQIGVILQRSLLMLILICFPCWALFINTENILLLIKQDPKVARLTADYILICIPVLLGMFVYQLQASFLQNQEITVPQVFIGITANIINACLHYVFLFVLHLGVQGAALALNVAVISQIITTFFYIWIKDLHVETWEGWSWECLQNWHQVTKLAIPSILAVLFEWSIYDIGIILTGLISVTEQGVQSVILQIVLFLYMIPYSMGNAVCVRVGNALGAGNADQAKRSSTVALLSSGILIATDITFIGVSRTVIARLFTSDEEIISLSARTLLVYIIFHIFEAIACTSNGILKGMGKQKIGAVVYCIGYYVIGLPLAVILMFVAKFGVLGLWYGMTVGAFVPAFFLTIYILRTNWNTLKEEAEERTGLKQKPASLKCVYTHSSAHPTPHGGLKAGGAGLIKVLDSCGAPAVAELGAGSPELGAGSPERRRAESGGPMWIRGPPGSSERRARTCCGARVRCGGARLRKPAWRRPLERQCPIGGEEEREDPTVVRWGRQPPVRSA</sequence>
<evidence type="ECO:0000256" key="3">
    <source>
        <dbReference type="ARBA" id="ARBA00022692"/>
    </source>
</evidence>
<evidence type="ECO:0000256" key="2">
    <source>
        <dbReference type="ARBA" id="ARBA00010199"/>
    </source>
</evidence>
<accession>A0AAV7UC65</accession>
<keyword evidence="5 6" id="KW-0472">Membrane</keyword>
<feature type="region of interest" description="Disordered" evidence="7">
    <location>
        <begin position="479"/>
        <end position="512"/>
    </location>
</feature>
<feature type="signal peptide" evidence="8">
    <location>
        <begin position="1"/>
        <end position="15"/>
    </location>
</feature>
<evidence type="ECO:0000256" key="1">
    <source>
        <dbReference type="ARBA" id="ARBA00004141"/>
    </source>
</evidence>
<dbReference type="InterPro" id="IPR045069">
    <property type="entry name" value="MATE_euk"/>
</dbReference>
<name>A0AAV7UC65_PLEWA</name>
<dbReference type="NCBIfam" id="TIGR00797">
    <property type="entry name" value="matE"/>
    <property type="match status" value="1"/>
</dbReference>
<feature type="transmembrane region" description="Helical" evidence="6">
    <location>
        <begin position="140"/>
        <end position="164"/>
    </location>
</feature>
<feature type="transmembrane region" description="Helical" evidence="6">
    <location>
        <begin position="366"/>
        <end position="386"/>
    </location>
</feature>
<dbReference type="GO" id="GO:0015297">
    <property type="term" value="F:antiporter activity"/>
    <property type="evidence" value="ECO:0007669"/>
    <property type="project" value="InterPro"/>
</dbReference>
<feature type="transmembrane region" description="Helical" evidence="6">
    <location>
        <begin position="293"/>
        <end position="314"/>
    </location>
</feature>